<proteinExistence type="predicted"/>
<keyword evidence="2" id="KW-1185">Reference proteome</keyword>
<dbReference type="EMBL" id="BMAW01035870">
    <property type="protein sequence ID" value="GFU41620.1"/>
    <property type="molecule type" value="Genomic_DNA"/>
</dbReference>
<sequence length="93" mass="10232">MRGVRTSDPFPGLRGKTRPHSAALWSGQFNEHQSVSSPFHGEKERAMSESSELFKSVLSLCGTRTPRDTSVISGGYLSNSDKVFLTNDFKSIP</sequence>
<evidence type="ECO:0000313" key="1">
    <source>
        <dbReference type="EMBL" id="GFU41620.1"/>
    </source>
</evidence>
<organism evidence="1 2">
    <name type="scientific">Nephila pilipes</name>
    <name type="common">Giant wood spider</name>
    <name type="synonym">Nephila maculata</name>
    <dbReference type="NCBI Taxonomy" id="299642"/>
    <lineage>
        <taxon>Eukaryota</taxon>
        <taxon>Metazoa</taxon>
        <taxon>Ecdysozoa</taxon>
        <taxon>Arthropoda</taxon>
        <taxon>Chelicerata</taxon>
        <taxon>Arachnida</taxon>
        <taxon>Araneae</taxon>
        <taxon>Araneomorphae</taxon>
        <taxon>Entelegynae</taxon>
        <taxon>Araneoidea</taxon>
        <taxon>Nephilidae</taxon>
        <taxon>Nephila</taxon>
    </lineage>
</organism>
<accession>A0A8X6QS54</accession>
<gene>
    <name evidence="1" type="ORF">NPIL_39551</name>
</gene>
<dbReference type="Proteomes" id="UP000887013">
    <property type="component" value="Unassembled WGS sequence"/>
</dbReference>
<comment type="caution">
    <text evidence="1">The sequence shown here is derived from an EMBL/GenBank/DDBJ whole genome shotgun (WGS) entry which is preliminary data.</text>
</comment>
<reference evidence="1" key="1">
    <citation type="submission" date="2020-08" db="EMBL/GenBank/DDBJ databases">
        <title>Multicomponent nature underlies the extraordinary mechanical properties of spider dragline silk.</title>
        <authorList>
            <person name="Kono N."/>
            <person name="Nakamura H."/>
            <person name="Mori M."/>
            <person name="Yoshida Y."/>
            <person name="Ohtoshi R."/>
            <person name="Malay A.D."/>
            <person name="Moran D.A.P."/>
            <person name="Tomita M."/>
            <person name="Numata K."/>
            <person name="Arakawa K."/>
        </authorList>
    </citation>
    <scope>NUCLEOTIDE SEQUENCE</scope>
</reference>
<dbReference type="AlphaFoldDB" id="A0A8X6QS54"/>
<evidence type="ECO:0000313" key="2">
    <source>
        <dbReference type="Proteomes" id="UP000887013"/>
    </source>
</evidence>
<name>A0A8X6QS54_NEPPI</name>
<protein>
    <submittedName>
        <fullName evidence="1">Uncharacterized protein</fullName>
    </submittedName>
</protein>